<comment type="similarity">
    <text evidence="1">Belongs to the 'phage' integrase family.</text>
</comment>
<dbReference type="InterPro" id="IPR050808">
    <property type="entry name" value="Phage_Integrase"/>
</dbReference>
<dbReference type="InterPro" id="IPR025166">
    <property type="entry name" value="Integrase_DNA_bind_dom"/>
</dbReference>
<protein>
    <submittedName>
        <fullName evidence="6">Site-specific recombinase XerD</fullName>
    </submittedName>
</protein>
<organism evidence="6 7">
    <name type="scientific">Bosea lupini</name>
    <dbReference type="NCBI Taxonomy" id="1036779"/>
    <lineage>
        <taxon>Bacteria</taxon>
        <taxon>Pseudomonadati</taxon>
        <taxon>Pseudomonadota</taxon>
        <taxon>Alphaproteobacteria</taxon>
        <taxon>Hyphomicrobiales</taxon>
        <taxon>Boseaceae</taxon>
        <taxon>Bosea</taxon>
    </lineage>
</organism>
<dbReference type="CDD" id="cd00801">
    <property type="entry name" value="INT_P4_C"/>
    <property type="match status" value="1"/>
</dbReference>
<dbReference type="InterPro" id="IPR011010">
    <property type="entry name" value="DNA_brk_join_enz"/>
</dbReference>
<dbReference type="PROSITE" id="PS51898">
    <property type="entry name" value="TYR_RECOMBINASE"/>
    <property type="match status" value="1"/>
</dbReference>
<dbReference type="PANTHER" id="PTHR30629:SF2">
    <property type="entry name" value="PROPHAGE INTEGRASE INTS-RELATED"/>
    <property type="match status" value="1"/>
</dbReference>
<dbReference type="GO" id="GO:0003677">
    <property type="term" value="F:DNA binding"/>
    <property type="evidence" value="ECO:0007669"/>
    <property type="project" value="UniProtKB-KW"/>
</dbReference>
<reference evidence="7" key="1">
    <citation type="submission" date="2016-10" db="EMBL/GenBank/DDBJ databases">
        <authorList>
            <person name="Varghese N."/>
            <person name="Submissions S."/>
        </authorList>
    </citation>
    <scope>NUCLEOTIDE SEQUENCE [LARGE SCALE GENOMIC DNA]</scope>
    <source>
        <strain evidence="7">LMG 26383,CCUG 61248,R- 45681</strain>
    </source>
</reference>
<evidence type="ECO:0000256" key="4">
    <source>
        <dbReference type="ARBA" id="ARBA00023172"/>
    </source>
</evidence>
<evidence type="ECO:0000313" key="7">
    <source>
        <dbReference type="Proteomes" id="UP000199664"/>
    </source>
</evidence>
<dbReference type="Pfam" id="PF00589">
    <property type="entry name" value="Phage_integrase"/>
    <property type="match status" value="1"/>
</dbReference>
<dbReference type="GO" id="GO:0006310">
    <property type="term" value="P:DNA recombination"/>
    <property type="evidence" value="ECO:0007669"/>
    <property type="project" value="UniProtKB-KW"/>
</dbReference>
<dbReference type="STRING" id="1036779.SAMN04515666_103623"/>
<keyword evidence="3" id="KW-0238">DNA-binding</keyword>
<evidence type="ECO:0000256" key="3">
    <source>
        <dbReference type="ARBA" id="ARBA00023125"/>
    </source>
</evidence>
<dbReference type="AlphaFoldDB" id="A0A1H7PWL1"/>
<evidence type="ECO:0000256" key="2">
    <source>
        <dbReference type="ARBA" id="ARBA00022908"/>
    </source>
</evidence>
<name>A0A1H7PWL1_9HYPH</name>
<dbReference type="Pfam" id="PF13356">
    <property type="entry name" value="Arm-DNA-bind_3"/>
    <property type="match status" value="1"/>
</dbReference>
<dbReference type="SUPFAM" id="SSF56349">
    <property type="entry name" value="DNA breaking-rejoining enzymes"/>
    <property type="match status" value="1"/>
</dbReference>
<keyword evidence="7" id="KW-1185">Reference proteome</keyword>
<proteinExistence type="inferred from homology"/>
<accession>A0A1H7PWL1</accession>
<dbReference type="InterPro" id="IPR038488">
    <property type="entry name" value="Integrase_DNA-bd_sf"/>
</dbReference>
<keyword evidence="4" id="KW-0233">DNA recombination</keyword>
<dbReference type="RefSeq" id="WP_091834212.1">
    <property type="nucleotide sequence ID" value="NZ_FOAN01000003.1"/>
</dbReference>
<dbReference type="EMBL" id="FOAN01000003">
    <property type="protein sequence ID" value="SEL39774.1"/>
    <property type="molecule type" value="Genomic_DNA"/>
</dbReference>
<evidence type="ECO:0000313" key="6">
    <source>
        <dbReference type="EMBL" id="SEL39774.1"/>
    </source>
</evidence>
<dbReference type="PANTHER" id="PTHR30629">
    <property type="entry name" value="PROPHAGE INTEGRASE"/>
    <property type="match status" value="1"/>
</dbReference>
<dbReference type="InterPro" id="IPR002104">
    <property type="entry name" value="Integrase_catalytic"/>
</dbReference>
<evidence type="ECO:0000256" key="1">
    <source>
        <dbReference type="ARBA" id="ARBA00008857"/>
    </source>
</evidence>
<dbReference type="InterPro" id="IPR010998">
    <property type="entry name" value="Integrase_recombinase_N"/>
</dbReference>
<dbReference type="InterPro" id="IPR013762">
    <property type="entry name" value="Integrase-like_cat_sf"/>
</dbReference>
<dbReference type="Gene3D" id="1.10.150.130">
    <property type="match status" value="1"/>
</dbReference>
<sequence length="450" mass="50176">MAKRLTDAAVKAAKPDPAKRIEVADAGAAGLHLVIQPAPSGKKSWAYRYRLHGKTAKLTIGPYPAFSLTEAREKAQEFDRLRQRGEDPGLGEKRRKRALKEAHVADAGTFAGEARRYLDEYAKSHQRQWRETARMLGLRVDPAKPEDRDNPLAFVTIPKGAADEWSGRLISSITTDDVRDFIHGIRRRGAPIAANRTLAALKGCFSWLKANTARLPVDPSASVSKPQKETARDRVLSHDEIRILWKACDELGELFGASIKLMLLTAQRRDEVGGLRRPELSRDGLMWTLPGERAKNGKEHEIPLAPTVREILAALPKVDSKAKLIFTTTGETPISGWSKAKAKLDEEMLKLLRKEAAQRGENPASVELPSFTLHDLRRTADTLMNDELEVAPHVVEAILNHVRKGDERRYNHAKLREPKRRALEAWAAHVAWIVADKPETDVVVPMRALG</sequence>
<dbReference type="OrthoDB" id="9795573at2"/>
<dbReference type="Gene3D" id="1.10.443.10">
    <property type="entry name" value="Intergrase catalytic core"/>
    <property type="match status" value="1"/>
</dbReference>
<feature type="domain" description="Tyr recombinase" evidence="5">
    <location>
        <begin position="231"/>
        <end position="424"/>
    </location>
</feature>
<evidence type="ECO:0000259" key="5">
    <source>
        <dbReference type="PROSITE" id="PS51898"/>
    </source>
</evidence>
<keyword evidence="2" id="KW-0229">DNA integration</keyword>
<dbReference type="Proteomes" id="UP000199664">
    <property type="component" value="Unassembled WGS sequence"/>
</dbReference>
<dbReference type="GO" id="GO:0015074">
    <property type="term" value="P:DNA integration"/>
    <property type="evidence" value="ECO:0007669"/>
    <property type="project" value="UniProtKB-KW"/>
</dbReference>
<gene>
    <name evidence="6" type="ORF">SAMN04515666_103623</name>
</gene>
<dbReference type="Gene3D" id="3.30.160.390">
    <property type="entry name" value="Integrase, DNA-binding domain"/>
    <property type="match status" value="1"/>
</dbReference>